<sequence length="172" mass="19663">MFKLLSFGTLFVFLFWVVNSRPTHSEPGHDADFTSLDSTALAERDDGQYPFSFDAWTSPDYKGHHYSKMGLVPIKHNATGVSSTCHTFTHTVNDKVRSYKWLPLTDAENMEIWFYVDASCHGYIDNISQRGMKNKANTRDLRGVSSFKVHHYVPNIFLRDTVDYVRGAEGDD</sequence>
<dbReference type="EMBL" id="MU267857">
    <property type="protein sequence ID" value="KAH7907942.1"/>
    <property type="molecule type" value="Genomic_DNA"/>
</dbReference>
<name>A0ACB8A4I9_9AGAM</name>
<proteinExistence type="predicted"/>
<organism evidence="1 2">
    <name type="scientific">Hygrophoropsis aurantiaca</name>
    <dbReference type="NCBI Taxonomy" id="72124"/>
    <lineage>
        <taxon>Eukaryota</taxon>
        <taxon>Fungi</taxon>
        <taxon>Dikarya</taxon>
        <taxon>Basidiomycota</taxon>
        <taxon>Agaricomycotina</taxon>
        <taxon>Agaricomycetes</taxon>
        <taxon>Agaricomycetidae</taxon>
        <taxon>Boletales</taxon>
        <taxon>Coniophorineae</taxon>
        <taxon>Hygrophoropsidaceae</taxon>
        <taxon>Hygrophoropsis</taxon>
    </lineage>
</organism>
<evidence type="ECO:0000313" key="2">
    <source>
        <dbReference type="Proteomes" id="UP000790377"/>
    </source>
</evidence>
<comment type="caution">
    <text evidence="1">The sequence shown here is derived from an EMBL/GenBank/DDBJ whole genome shotgun (WGS) entry which is preliminary data.</text>
</comment>
<gene>
    <name evidence="1" type="ORF">BJ138DRAFT_1158760</name>
</gene>
<accession>A0ACB8A4I9</accession>
<reference evidence="1" key="1">
    <citation type="journal article" date="2021" name="New Phytol.">
        <title>Evolutionary innovations through gain and loss of genes in the ectomycorrhizal Boletales.</title>
        <authorList>
            <person name="Wu G."/>
            <person name="Miyauchi S."/>
            <person name="Morin E."/>
            <person name="Kuo A."/>
            <person name="Drula E."/>
            <person name="Varga T."/>
            <person name="Kohler A."/>
            <person name="Feng B."/>
            <person name="Cao Y."/>
            <person name="Lipzen A."/>
            <person name="Daum C."/>
            <person name="Hundley H."/>
            <person name="Pangilinan J."/>
            <person name="Johnson J."/>
            <person name="Barry K."/>
            <person name="LaButti K."/>
            <person name="Ng V."/>
            <person name="Ahrendt S."/>
            <person name="Min B."/>
            <person name="Choi I.G."/>
            <person name="Park H."/>
            <person name="Plett J.M."/>
            <person name="Magnuson J."/>
            <person name="Spatafora J.W."/>
            <person name="Nagy L.G."/>
            <person name="Henrissat B."/>
            <person name="Grigoriev I.V."/>
            <person name="Yang Z.L."/>
            <person name="Xu J."/>
            <person name="Martin F.M."/>
        </authorList>
    </citation>
    <scope>NUCLEOTIDE SEQUENCE</scope>
    <source>
        <strain evidence="1">ATCC 28755</strain>
    </source>
</reference>
<evidence type="ECO:0000313" key="1">
    <source>
        <dbReference type="EMBL" id="KAH7907942.1"/>
    </source>
</evidence>
<protein>
    <submittedName>
        <fullName evidence="1">Uncharacterized protein</fullName>
    </submittedName>
</protein>
<dbReference type="Proteomes" id="UP000790377">
    <property type="component" value="Unassembled WGS sequence"/>
</dbReference>
<keyword evidence="2" id="KW-1185">Reference proteome</keyword>